<feature type="compositionally biased region" description="Basic and acidic residues" evidence="5">
    <location>
        <begin position="242"/>
        <end position="253"/>
    </location>
</feature>
<evidence type="ECO:0000313" key="8">
    <source>
        <dbReference type="Proteomes" id="UP000265515"/>
    </source>
</evidence>
<comment type="caution">
    <text evidence="7">The sequence shown here is derived from an EMBL/GenBank/DDBJ whole genome shotgun (WGS) entry which is preliminary data.</text>
</comment>
<dbReference type="AlphaFoldDB" id="A0A388KQB2"/>
<evidence type="ECO:0000256" key="2">
    <source>
        <dbReference type="ARBA" id="ARBA00022884"/>
    </source>
</evidence>
<evidence type="ECO:0000256" key="5">
    <source>
        <dbReference type="SAM" id="MobiDB-lite"/>
    </source>
</evidence>
<dbReference type="InterPro" id="IPR012677">
    <property type="entry name" value="Nucleotide-bd_a/b_plait_sf"/>
</dbReference>
<dbReference type="PANTHER" id="PTHR46754">
    <property type="entry name" value="MKI67 FHA DOMAIN-INTERACTING NUCLEOLAR PHOSPHOPROTEIN"/>
    <property type="match status" value="1"/>
</dbReference>
<sequence>MGKLAKRSPTADAAGGAVADKKQERRKKKQVVDGSSSRQKGVGEETDRRGVNTGEDNGVTGGGVRETVVEVKVRKQRREADGDECVAAKKKKKTNGGAEAIVKMGAGEETDRQGVNTGEDKGLTGGGVRETVSGMKVRKQRRESGCDDSVAAKKKKKKKTMGGAETIVKMGAGEETDKQEVKKKKKKKVTSGAEAIVEKEVDANQEGNLARTTARKRSRKQEADVQGDVDKSTAVKGGPATKDAEEAMKKDGPESGLPNDKAGEEGETAAASAQSDGAIVLAERKDRKPRPTDFLPLDVERGDRQVAKKMKKKKGRQEDGALIPADGKPRVIFLSRVPHGFYEQQMLQFFGQFGTVTRLILSRNKKSGASRHYAFIEFRSPEVAAIVADCLHNYFIDGKILQCKLVSPEKVHPKTFFRANRVFKPWLGKKRHKAAHDRARNPEAAAKLLARLKKSDKKRREKLKAVGIDYVFQGYASLVPPKPKHVKFSEDDEPKAQES</sequence>
<dbReference type="Gene3D" id="3.30.70.330">
    <property type="match status" value="1"/>
</dbReference>
<feature type="region of interest" description="Disordered" evidence="5">
    <location>
        <begin position="89"/>
        <end position="296"/>
    </location>
</feature>
<evidence type="ECO:0000313" key="7">
    <source>
        <dbReference type="EMBL" id="GBG72222.1"/>
    </source>
</evidence>
<feature type="compositionally biased region" description="Basic and acidic residues" evidence="5">
    <location>
        <begin position="282"/>
        <end position="291"/>
    </location>
</feature>
<keyword evidence="3" id="KW-0539">Nucleus</keyword>
<dbReference type="InterPro" id="IPR035979">
    <property type="entry name" value="RBD_domain_sf"/>
</dbReference>
<evidence type="ECO:0000259" key="6">
    <source>
        <dbReference type="PROSITE" id="PS50102"/>
    </source>
</evidence>
<reference evidence="7 8" key="1">
    <citation type="journal article" date="2018" name="Cell">
        <title>The Chara Genome: Secondary Complexity and Implications for Plant Terrestrialization.</title>
        <authorList>
            <person name="Nishiyama T."/>
            <person name="Sakayama H."/>
            <person name="Vries J.D."/>
            <person name="Buschmann H."/>
            <person name="Saint-Marcoux D."/>
            <person name="Ullrich K.K."/>
            <person name="Haas F.B."/>
            <person name="Vanderstraeten L."/>
            <person name="Becker D."/>
            <person name="Lang D."/>
            <person name="Vosolsobe S."/>
            <person name="Rombauts S."/>
            <person name="Wilhelmsson P.K.I."/>
            <person name="Janitza P."/>
            <person name="Kern R."/>
            <person name="Heyl A."/>
            <person name="Rumpler F."/>
            <person name="Villalobos L.I.A.C."/>
            <person name="Clay J.M."/>
            <person name="Skokan R."/>
            <person name="Toyoda A."/>
            <person name="Suzuki Y."/>
            <person name="Kagoshima H."/>
            <person name="Schijlen E."/>
            <person name="Tajeshwar N."/>
            <person name="Catarino B."/>
            <person name="Hetherington A.J."/>
            <person name="Saltykova A."/>
            <person name="Bonnot C."/>
            <person name="Breuninger H."/>
            <person name="Symeonidi A."/>
            <person name="Radhakrishnan G.V."/>
            <person name="Van Nieuwerburgh F."/>
            <person name="Deforce D."/>
            <person name="Chang C."/>
            <person name="Karol K.G."/>
            <person name="Hedrich R."/>
            <person name="Ulvskov P."/>
            <person name="Glockner G."/>
            <person name="Delwiche C.F."/>
            <person name="Petrasek J."/>
            <person name="Van de Peer Y."/>
            <person name="Friml J."/>
            <person name="Beilby M."/>
            <person name="Dolan L."/>
            <person name="Kohara Y."/>
            <person name="Sugano S."/>
            <person name="Fujiyama A."/>
            <person name="Delaux P.-M."/>
            <person name="Quint M."/>
            <person name="TheiBen G."/>
            <person name="Hagemann M."/>
            <person name="Harholt J."/>
            <person name="Dunand C."/>
            <person name="Zachgo S."/>
            <person name="Langdale J."/>
            <person name="Maumus F."/>
            <person name="Straeten D.V.D."/>
            <person name="Gould S.B."/>
            <person name="Rensing S.A."/>
        </authorList>
    </citation>
    <scope>NUCLEOTIDE SEQUENCE [LARGE SCALE GENOMIC DNA]</scope>
    <source>
        <strain evidence="7 8">S276</strain>
    </source>
</reference>
<evidence type="ECO:0000256" key="4">
    <source>
        <dbReference type="PROSITE-ProRule" id="PRU00176"/>
    </source>
</evidence>
<dbReference type="SMART" id="SM00360">
    <property type="entry name" value="RRM"/>
    <property type="match status" value="1"/>
</dbReference>
<keyword evidence="8" id="KW-1185">Reference proteome</keyword>
<dbReference type="Gramene" id="GBG72222">
    <property type="protein sequence ID" value="GBG72222"/>
    <property type="gene ID" value="CBR_g11154"/>
</dbReference>
<dbReference type="OrthoDB" id="21467at2759"/>
<dbReference type="CDD" id="cd12307">
    <property type="entry name" value="RRM_NIFK_like"/>
    <property type="match status" value="1"/>
</dbReference>
<protein>
    <recommendedName>
        <fullName evidence="6">RRM domain-containing protein</fullName>
    </recommendedName>
</protein>
<organism evidence="7 8">
    <name type="scientific">Chara braunii</name>
    <name type="common">Braun's stonewort</name>
    <dbReference type="NCBI Taxonomy" id="69332"/>
    <lineage>
        <taxon>Eukaryota</taxon>
        <taxon>Viridiplantae</taxon>
        <taxon>Streptophyta</taxon>
        <taxon>Charophyceae</taxon>
        <taxon>Charales</taxon>
        <taxon>Characeae</taxon>
        <taxon>Chara</taxon>
    </lineage>
</organism>
<feature type="compositionally biased region" description="Basic and acidic residues" evidence="5">
    <location>
        <begin position="41"/>
        <end position="50"/>
    </location>
</feature>
<accession>A0A388KQB2</accession>
<dbReference type="SUPFAM" id="SSF54928">
    <property type="entry name" value="RNA-binding domain, RBD"/>
    <property type="match status" value="1"/>
</dbReference>
<keyword evidence="2 4" id="KW-0694">RNA-binding</keyword>
<evidence type="ECO:0000256" key="3">
    <source>
        <dbReference type="ARBA" id="ARBA00023242"/>
    </source>
</evidence>
<feature type="region of interest" description="Disordered" evidence="5">
    <location>
        <begin position="1"/>
        <end position="68"/>
    </location>
</feature>
<dbReference type="InterPro" id="IPR000504">
    <property type="entry name" value="RRM_dom"/>
</dbReference>
<dbReference type="Proteomes" id="UP000265515">
    <property type="component" value="Unassembled WGS sequence"/>
</dbReference>
<dbReference type="PROSITE" id="PS50102">
    <property type="entry name" value="RRM"/>
    <property type="match status" value="1"/>
</dbReference>
<dbReference type="STRING" id="69332.A0A388KQB2"/>
<feature type="domain" description="RRM" evidence="6">
    <location>
        <begin position="330"/>
        <end position="408"/>
    </location>
</feature>
<feature type="compositionally biased region" description="Basic and acidic residues" evidence="5">
    <location>
        <begin position="220"/>
        <end position="233"/>
    </location>
</feature>
<dbReference type="GO" id="GO:0005730">
    <property type="term" value="C:nucleolus"/>
    <property type="evidence" value="ECO:0007669"/>
    <property type="project" value="UniProtKB-SubCell"/>
</dbReference>
<dbReference type="Pfam" id="PF00076">
    <property type="entry name" value="RRM_1"/>
    <property type="match status" value="1"/>
</dbReference>
<name>A0A388KQB2_CHABU</name>
<feature type="region of interest" description="Disordered" evidence="5">
    <location>
        <begin position="479"/>
        <end position="499"/>
    </location>
</feature>
<proteinExistence type="predicted"/>
<evidence type="ECO:0000256" key="1">
    <source>
        <dbReference type="ARBA" id="ARBA00004604"/>
    </source>
</evidence>
<gene>
    <name evidence="7" type="ORF">CBR_g11154</name>
</gene>
<dbReference type="GO" id="GO:0003723">
    <property type="term" value="F:RNA binding"/>
    <property type="evidence" value="ECO:0007669"/>
    <property type="project" value="UniProtKB-UniRule"/>
</dbReference>
<dbReference type="EMBL" id="BFEA01000160">
    <property type="protein sequence ID" value="GBG72222.1"/>
    <property type="molecule type" value="Genomic_DNA"/>
</dbReference>
<comment type="subcellular location">
    <subcellularLocation>
        <location evidence="1">Nucleus</location>
        <location evidence="1">Nucleolus</location>
    </subcellularLocation>
</comment>